<dbReference type="SUPFAM" id="SSF47413">
    <property type="entry name" value="lambda repressor-like DNA-binding domains"/>
    <property type="match status" value="1"/>
</dbReference>
<sequence>MSVVDSVTYAGHTVTVTRSTQSVGNRASTVLGRRLGGELLRLRDAAGKTQHQAAQSISATNSKIVKMEQGWVPMRDPDIRVLCECYGVEEPKAVARLLELAKLDRERRKAKGWWQDAPGSGSLPEYIAMEDVASHIRNWQSSLVPGLFQTPEYTRALGVTEGTWEDPEEIEPLVQVKQMRQRRLLDEHPLQLYAVVWEAALRQQVGGPAVMRAQLEHMLDVAKLPNVRLQVLPFRAGAHPCIAGPFSIISFSETEALDVVQTDRVLGSAWVENELESAKYSTLFDRTARLGLAPRDSVALIDNLRKEM</sequence>
<dbReference type="GO" id="GO:0003677">
    <property type="term" value="F:DNA binding"/>
    <property type="evidence" value="ECO:0007669"/>
    <property type="project" value="InterPro"/>
</dbReference>
<accession>A0A1I2RNU8</accession>
<gene>
    <name evidence="2" type="ORF">SAMN02787118_120103</name>
</gene>
<name>A0A1I2RNU8_9ACTN</name>
<dbReference type="EMBL" id="FONR01000020">
    <property type="protein sequence ID" value="SFG42130.1"/>
    <property type="molecule type" value="Genomic_DNA"/>
</dbReference>
<dbReference type="Pfam" id="PF19054">
    <property type="entry name" value="DUF5753"/>
    <property type="match status" value="1"/>
</dbReference>
<evidence type="ECO:0000313" key="3">
    <source>
        <dbReference type="Proteomes" id="UP000181942"/>
    </source>
</evidence>
<evidence type="ECO:0000313" key="2">
    <source>
        <dbReference type="EMBL" id="SFG42130.1"/>
    </source>
</evidence>
<dbReference type="InterPro" id="IPR043917">
    <property type="entry name" value="DUF5753"/>
</dbReference>
<dbReference type="InterPro" id="IPR010982">
    <property type="entry name" value="Lambda_DNA-bd_dom_sf"/>
</dbReference>
<evidence type="ECO:0000259" key="1">
    <source>
        <dbReference type="Pfam" id="PF19054"/>
    </source>
</evidence>
<protein>
    <submittedName>
        <fullName evidence="2">Helix-turn-helix domain-containing protein</fullName>
    </submittedName>
</protein>
<dbReference type="Proteomes" id="UP000181942">
    <property type="component" value="Unassembled WGS sequence"/>
</dbReference>
<proteinExistence type="predicted"/>
<feature type="domain" description="DUF5753" evidence="1">
    <location>
        <begin position="124"/>
        <end position="302"/>
    </location>
</feature>
<dbReference type="AlphaFoldDB" id="A0A1I2RNU8"/>
<reference evidence="2 3" key="1">
    <citation type="submission" date="2016-10" db="EMBL/GenBank/DDBJ databases">
        <authorList>
            <person name="de Groot N.N."/>
        </authorList>
    </citation>
    <scope>NUCLEOTIDE SEQUENCE [LARGE SCALE GENOMIC DNA]</scope>
    <source>
        <strain evidence="2 3">OK461</strain>
    </source>
</reference>
<dbReference type="Pfam" id="PF13560">
    <property type="entry name" value="HTH_31"/>
    <property type="match status" value="1"/>
</dbReference>
<organism evidence="2 3">
    <name type="scientific">Streptomyces mirabilis</name>
    <dbReference type="NCBI Taxonomy" id="68239"/>
    <lineage>
        <taxon>Bacteria</taxon>
        <taxon>Bacillati</taxon>
        <taxon>Actinomycetota</taxon>
        <taxon>Actinomycetes</taxon>
        <taxon>Kitasatosporales</taxon>
        <taxon>Streptomycetaceae</taxon>
        <taxon>Streptomyces</taxon>
    </lineage>
</organism>